<proteinExistence type="predicted"/>
<sequence>MHIDKLYFSTFIYKMSCLEFTYSLIQSNEKKVELSEEEQAEIEWIINSALHRKLYASRKKSLFSSKIKLSKESYSMYLRMKKYEHMIDL</sequence>
<dbReference type="Proteomes" id="UP000286288">
    <property type="component" value="Unassembled WGS sequence"/>
</dbReference>
<evidence type="ECO:0000313" key="1">
    <source>
        <dbReference type="EMBL" id="RHK07482.1"/>
    </source>
</evidence>
<evidence type="ECO:0000313" key="2">
    <source>
        <dbReference type="Proteomes" id="UP000286288"/>
    </source>
</evidence>
<gene>
    <name evidence="1" type="ORF">DW084_04325</name>
</gene>
<protein>
    <submittedName>
        <fullName evidence="1">Uncharacterized protein</fullName>
    </submittedName>
</protein>
<organism evidence="1 2">
    <name type="scientific">Enterococcus casseliflavus</name>
    <name type="common">Enterococcus flavescens</name>
    <dbReference type="NCBI Taxonomy" id="37734"/>
    <lineage>
        <taxon>Bacteria</taxon>
        <taxon>Bacillati</taxon>
        <taxon>Bacillota</taxon>
        <taxon>Bacilli</taxon>
        <taxon>Lactobacillales</taxon>
        <taxon>Enterococcaceae</taxon>
        <taxon>Enterococcus</taxon>
    </lineage>
</organism>
<dbReference type="EMBL" id="QRMZ01000004">
    <property type="protein sequence ID" value="RHK07482.1"/>
    <property type="molecule type" value="Genomic_DNA"/>
</dbReference>
<dbReference type="AlphaFoldDB" id="A0A377MM02"/>
<accession>A0A377MM02</accession>
<reference evidence="1 2" key="1">
    <citation type="submission" date="2018-08" db="EMBL/GenBank/DDBJ databases">
        <title>A genome reference for cultivated species of the human gut microbiota.</title>
        <authorList>
            <person name="Zou Y."/>
            <person name="Xue W."/>
            <person name="Luo G."/>
        </authorList>
    </citation>
    <scope>NUCLEOTIDE SEQUENCE [LARGE SCALE GENOMIC DNA]</scope>
    <source>
        <strain evidence="1 2">AF48-16</strain>
    </source>
</reference>
<comment type="caution">
    <text evidence="1">The sequence shown here is derived from an EMBL/GenBank/DDBJ whole genome shotgun (WGS) entry which is preliminary data.</text>
</comment>
<name>A0A377MM02_ENTCA</name>